<dbReference type="SUPFAM" id="SSF50978">
    <property type="entry name" value="WD40 repeat-like"/>
    <property type="match status" value="1"/>
</dbReference>
<evidence type="ECO:0000313" key="1">
    <source>
        <dbReference type="EMBL" id="CAK88728.1"/>
    </source>
</evidence>
<dbReference type="OMA" id="EYIAFNS"/>
<dbReference type="HOGENOM" id="CLU_071186_0_0_1"/>
<sequence>MNEINEEKINCQLYNLSNQNVLNSLEYIAFNSNSTILLAIQQNIINSYYFKNNYLKHISSIKVLRKGKDHLEQLEYLKGSNSILTTIRNNILIANLSCLKSRKILQKIGHRLYSGCQQMLFNQNQNNLFISSDNQVLFIEKNIEGWKQTQKIQLGYRDYVISMCLNLQEDELQIYADDGYNCSAYIYIYQKQTQQQEINWILIQNMRFGNGIGKLWGGFVNQLLFFNEFSLDVYKKSNQSQDYIEYVSSQIQSRSLIFCQFLQNKLVLLIEKNNTIRVMKLNLQQKLEFVKSIEIDMSALINKFSYYSSIKATLTQDENFLIIWNQEKTLIIKMIYI</sequence>
<dbReference type="GeneID" id="5041910"/>
<protein>
    <submittedName>
        <fullName evidence="1">Uncharacterized protein</fullName>
    </submittedName>
</protein>
<proteinExistence type="predicted"/>
<dbReference type="InParanoid" id="A0E0B1"/>
<keyword evidence="2" id="KW-1185">Reference proteome</keyword>
<organism evidence="1 2">
    <name type="scientific">Paramecium tetraurelia</name>
    <dbReference type="NCBI Taxonomy" id="5888"/>
    <lineage>
        <taxon>Eukaryota</taxon>
        <taxon>Sar</taxon>
        <taxon>Alveolata</taxon>
        <taxon>Ciliophora</taxon>
        <taxon>Intramacronucleata</taxon>
        <taxon>Oligohymenophorea</taxon>
        <taxon>Peniculida</taxon>
        <taxon>Parameciidae</taxon>
        <taxon>Paramecium</taxon>
    </lineage>
</organism>
<dbReference type="OrthoDB" id="10337348at2759"/>
<dbReference type="KEGG" id="ptm:GSPATT00021896001"/>
<dbReference type="InterPro" id="IPR036322">
    <property type="entry name" value="WD40_repeat_dom_sf"/>
</dbReference>
<dbReference type="RefSeq" id="XP_001456125.1">
    <property type="nucleotide sequence ID" value="XM_001456088.1"/>
</dbReference>
<evidence type="ECO:0000313" key="2">
    <source>
        <dbReference type="Proteomes" id="UP000000600"/>
    </source>
</evidence>
<dbReference type="EMBL" id="CT868651">
    <property type="protein sequence ID" value="CAK88728.1"/>
    <property type="molecule type" value="Genomic_DNA"/>
</dbReference>
<gene>
    <name evidence="1" type="ORF">GSPATT00021896001</name>
</gene>
<dbReference type="Proteomes" id="UP000000600">
    <property type="component" value="Unassembled WGS sequence"/>
</dbReference>
<reference evidence="1 2" key="1">
    <citation type="journal article" date="2006" name="Nature">
        <title>Global trends of whole-genome duplications revealed by the ciliate Paramecium tetraurelia.</title>
        <authorList>
            <consortium name="Genoscope"/>
            <person name="Aury J.-M."/>
            <person name="Jaillon O."/>
            <person name="Duret L."/>
            <person name="Noel B."/>
            <person name="Jubin C."/>
            <person name="Porcel B.M."/>
            <person name="Segurens B."/>
            <person name="Daubin V."/>
            <person name="Anthouard V."/>
            <person name="Aiach N."/>
            <person name="Arnaiz O."/>
            <person name="Billaut A."/>
            <person name="Beisson J."/>
            <person name="Blanc I."/>
            <person name="Bouhouche K."/>
            <person name="Camara F."/>
            <person name="Duharcourt S."/>
            <person name="Guigo R."/>
            <person name="Gogendeau D."/>
            <person name="Katinka M."/>
            <person name="Keller A.-M."/>
            <person name="Kissmehl R."/>
            <person name="Klotz C."/>
            <person name="Koll F."/>
            <person name="Le Moue A."/>
            <person name="Lepere C."/>
            <person name="Malinsky S."/>
            <person name="Nowacki M."/>
            <person name="Nowak J.K."/>
            <person name="Plattner H."/>
            <person name="Poulain J."/>
            <person name="Ruiz F."/>
            <person name="Serrano V."/>
            <person name="Zagulski M."/>
            <person name="Dessen P."/>
            <person name="Betermier M."/>
            <person name="Weissenbach J."/>
            <person name="Scarpelli C."/>
            <person name="Schachter V."/>
            <person name="Sperling L."/>
            <person name="Meyer E."/>
            <person name="Cohen J."/>
            <person name="Wincker P."/>
        </authorList>
    </citation>
    <scope>NUCLEOTIDE SEQUENCE [LARGE SCALE GENOMIC DNA]</scope>
    <source>
        <strain evidence="1 2">Stock d4-2</strain>
    </source>
</reference>
<dbReference type="AlphaFoldDB" id="A0E0B1"/>
<accession>A0E0B1</accession>
<name>A0E0B1_PARTE</name>